<evidence type="ECO:0000313" key="5">
    <source>
        <dbReference type="EMBL" id="KAJ7376328.1"/>
    </source>
</evidence>
<accession>A0A9W9Z966</accession>
<evidence type="ECO:0000313" key="6">
    <source>
        <dbReference type="Proteomes" id="UP001163046"/>
    </source>
</evidence>
<evidence type="ECO:0000256" key="2">
    <source>
        <dbReference type="ARBA" id="ARBA00022964"/>
    </source>
</evidence>
<dbReference type="PROSITE" id="PS51393">
    <property type="entry name" value="LIPOXYGENASE_3"/>
    <property type="match status" value="1"/>
</dbReference>
<dbReference type="Pfam" id="PF00305">
    <property type="entry name" value="Lipoxygenase"/>
    <property type="match status" value="1"/>
</dbReference>
<dbReference type="PANTHER" id="PTHR11771">
    <property type="entry name" value="LIPOXYGENASE"/>
    <property type="match status" value="1"/>
</dbReference>
<name>A0A9W9Z966_9CNID</name>
<reference evidence="5" key="1">
    <citation type="submission" date="2023-01" db="EMBL/GenBank/DDBJ databases">
        <title>Genome assembly of the deep-sea coral Lophelia pertusa.</title>
        <authorList>
            <person name="Herrera S."/>
            <person name="Cordes E."/>
        </authorList>
    </citation>
    <scope>NUCLEOTIDE SEQUENCE</scope>
    <source>
        <strain evidence="5">USNM1676648</strain>
        <tissue evidence="5">Polyp</tissue>
    </source>
</reference>
<dbReference type="GO" id="GO:0034440">
    <property type="term" value="P:lipid oxidation"/>
    <property type="evidence" value="ECO:0007669"/>
    <property type="project" value="InterPro"/>
</dbReference>
<keyword evidence="6" id="KW-1185">Reference proteome</keyword>
<keyword evidence="1" id="KW-0479">Metal-binding</keyword>
<keyword evidence="3" id="KW-0560">Oxidoreductase</keyword>
<dbReference type="InterPro" id="IPR036226">
    <property type="entry name" value="LipOase_C_sf"/>
</dbReference>
<dbReference type="SUPFAM" id="SSF48484">
    <property type="entry name" value="Lipoxigenase"/>
    <property type="match status" value="1"/>
</dbReference>
<dbReference type="OrthoDB" id="407298at2759"/>
<comment type="caution">
    <text evidence="5">The sequence shown here is derived from an EMBL/GenBank/DDBJ whole genome shotgun (WGS) entry which is preliminary data.</text>
</comment>
<keyword evidence="2" id="KW-0223">Dioxygenase</keyword>
<dbReference type="InterPro" id="IPR013819">
    <property type="entry name" value="LipOase_C"/>
</dbReference>
<evidence type="ECO:0000256" key="3">
    <source>
        <dbReference type="ARBA" id="ARBA00023002"/>
    </source>
</evidence>
<dbReference type="Proteomes" id="UP001163046">
    <property type="component" value="Unassembled WGS sequence"/>
</dbReference>
<organism evidence="5 6">
    <name type="scientific">Desmophyllum pertusum</name>
    <dbReference type="NCBI Taxonomy" id="174260"/>
    <lineage>
        <taxon>Eukaryota</taxon>
        <taxon>Metazoa</taxon>
        <taxon>Cnidaria</taxon>
        <taxon>Anthozoa</taxon>
        <taxon>Hexacorallia</taxon>
        <taxon>Scleractinia</taxon>
        <taxon>Caryophylliina</taxon>
        <taxon>Caryophylliidae</taxon>
        <taxon>Desmophyllum</taxon>
    </lineage>
</organism>
<evidence type="ECO:0000259" key="4">
    <source>
        <dbReference type="PROSITE" id="PS51393"/>
    </source>
</evidence>
<dbReference type="GO" id="GO:0016702">
    <property type="term" value="F:oxidoreductase activity, acting on single donors with incorporation of molecular oxygen, incorporation of two atoms of oxygen"/>
    <property type="evidence" value="ECO:0007669"/>
    <property type="project" value="InterPro"/>
</dbReference>
<proteinExistence type="predicted"/>
<gene>
    <name evidence="5" type="ORF">OS493_035471</name>
</gene>
<dbReference type="GO" id="GO:0046872">
    <property type="term" value="F:metal ion binding"/>
    <property type="evidence" value="ECO:0007669"/>
    <property type="project" value="UniProtKB-KW"/>
</dbReference>
<dbReference type="AlphaFoldDB" id="A0A9W9Z966"/>
<dbReference type="Gene3D" id="1.20.245.10">
    <property type="entry name" value="Lipoxygenase-1, Domain 5"/>
    <property type="match status" value="1"/>
</dbReference>
<dbReference type="EMBL" id="MU826403">
    <property type="protein sequence ID" value="KAJ7376328.1"/>
    <property type="molecule type" value="Genomic_DNA"/>
</dbReference>
<dbReference type="InterPro" id="IPR000907">
    <property type="entry name" value="LipOase"/>
</dbReference>
<sequence>MAINNFIRNDTADNDGSMQLLNRLYKTFKFGMLSLPEMLNERGVDDPEKLPNFHYRDDALRLWTAVTTFIKEVIAIYYKSNDDVVKDNELQAWVNDIHDNGFPVRGGDLDHEFPKSLQTRDQLIHMLTCVVFTCSCQHAAVNFGLMDVAGFVPNTPSLMRQPPPTKKNEATLKSIMATLPNKSQSGHQIATMFVLTKFAEDERFIGDITHSLLTGHHEDDAITRFQAALQEISDSIKARNASLELPYINLLPERIPDSIGI</sequence>
<feature type="domain" description="Lipoxygenase" evidence="4">
    <location>
        <begin position="1"/>
        <end position="261"/>
    </location>
</feature>
<protein>
    <recommendedName>
        <fullName evidence="4">Lipoxygenase domain-containing protein</fullName>
    </recommendedName>
</protein>
<evidence type="ECO:0000256" key="1">
    <source>
        <dbReference type="ARBA" id="ARBA00022723"/>
    </source>
</evidence>